<evidence type="ECO:0000313" key="14">
    <source>
        <dbReference type="Proteomes" id="UP001159428"/>
    </source>
</evidence>
<dbReference type="SUPFAM" id="SSF48264">
    <property type="entry name" value="Cytochrome P450"/>
    <property type="match status" value="1"/>
</dbReference>
<proteinExistence type="inferred from homology"/>
<keyword evidence="8 10" id="KW-0408">Iron</keyword>
<evidence type="ECO:0000256" key="2">
    <source>
        <dbReference type="ARBA" id="ARBA00004406"/>
    </source>
</evidence>
<dbReference type="Gene3D" id="1.10.630.10">
    <property type="entry name" value="Cytochrome P450"/>
    <property type="match status" value="1"/>
</dbReference>
<dbReference type="GO" id="GO:0005506">
    <property type="term" value="F:iron ion binding"/>
    <property type="evidence" value="ECO:0007669"/>
    <property type="project" value="InterPro"/>
</dbReference>
<protein>
    <recommendedName>
        <fullName evidence="15">Cytochrome P450</fullName>
    </recommendedName>
</protein>
<evidence type="ECO:0000256" key="10">
    <source>
        <dbReference type="PIRSR" id="PIRSR602401-1"/>
    </source>
</evidence>
<keyword evidence="6" id="KW-0492">Microsome</keyword>
<evidence type="ECO:0008006" key="15">
    <source>
        <dbReference type="Google" id="ProtNLM"/>
    </source>
</evidence>
<keyword evidence="7 11" id="KW-0560">Oxidoreductase</keyword>
<comment type="function">
    <text evidence="9">Cytochromes P450 are a group of heme-thiolate monooxygenases. They oxidize a variety of structurally unrelated compounds, including steroids, fatty acids, and xenobiotics.</text>
</comment>
<keyword evidence="6" id="KW-0256">Endoplasmic reticulum</keyword>
<comment type="subcellular location">
    <subcellularLocation>
        <location evidence="2">Endoplasmic reticulum membrane</location>
        <topology evidence="2">Peripheral membrane protein</topology>
    </subcellularLocation>
    <subcellularLocation>
        <location evidence="1">Microsome membrane</location>
        <topology evidence="1">Peripheral membrane protein</topology>
    </subcellularLocation>
</comment>
<sequence length="500" mass="56630">MADLLLSGFVTFGAITVLSTLFFVLFLYWYGTCGFSVLKYMNVPGPAPKPFVGNIPDLKKYRGIHLMMLDYLKTYGKVFAVSLGRKPSLVVADPEVLKQILVKDFSNFRNHHIPGKQPARFSRSIFAARDEYWKKIRNMLTPTFSAGKMKLMVPLIEKSCDVLMEKLERIAATGERSLICGCVHWFSKLTLELILSTAFGVDAAIQTDPNSEILRKAREIFGAPSSLRVLHRLPFGSYLLRFINHLKGVKGEYFEDLAKDIIKRRLEVGTNGRVDLLQLMLTANEAADEASKLSEDELVAQSVFFLLVGYKNTSNSMAFITYFLATNPQVQNELRKEIREAQKSNPKASIFDIAQDIDYLDCVVNESLRLCPPIFQMNRSCHEDHDIEGIHIPAGMEVIIPTFAIHHDPEAWPNPEKFNPDRFREKNEGTRHSYQFLPFGAGPRNCIAMRFALMEIKIALAKVLMKYKFVQSPETQVPLALHTGVMLSPRNGIFLRVENA</sequence>
<dbReference type="PRINTS" id="PR00463">
    <property type="entry name" value="EP450I"/>
</dbReference>
<dbReference type="Proteomes" id="UP001159428">
    <property type="component" value="Unassembled WGS sequence"/>
</dbReference>
<dbReference type="InterPro" id="IPR050705">
    <property type="entry name" value="Cytochrome_P450_3A"/>
</dbReference>
<dbReference type="PANTHER" id="PTHR24302:SF15">
    <property type="entry name" value="FATTY-ACID PEROXYGENASE"/>
    <property type="match status" value="1"/>
</dbReference>
<organism evidence="13 14">
    <name type="scientific">Pocillopora meandrina</name>
    <dbReference type="NCBI Taxonomy" id="46732"/>
    <lineage>
        <taxon>Eukaryota</taxon>
        <taxon>Metazoa</taxon>
        <taxon>Cnidaria</taxon>
        <taxon>Anthozoa</taxon>
        <taxon>Hexacorallia</taxon>
        <taxon>Scleractinia</taxon>
        <taxon>Astrocoeniina</taxon>
        <taxon>Pocilloporidae</taxon>
        <taxon>Pocillopora</taxon>
    </lineage>
</organism>
<dbReference type="PANTHER" id="PTHR24302">
    <property type="entry name" value="CYTOCHROME P450 FAMILY 3"/>
    <property type="match status" value="1"/>
</dbReference>
<keyword evidence="12" id="KW-0472">Membrane</keyword>
<evidence type="ECO:0000313" key="13">
    <source>
        <dbReference type="EMBL" id="CAH3154627.1"/>
    </source>
</evidence>
<evidence type="ECO:0000256" key="7">
    <source>
        <dbReference type="ARBA" id="ARBA00023002"/>
    </source>
</evidence>
<evidence type="ECO:0000256" key="1">
    <source>
        <dbReference type="ARBA" id="ARBA00004174"/>
    </source>
</evidence>
<dbReference type="FunFam" id="1.10.630.10:FF:000042">
    <property type="entry name" value="Cytochrome P450"/>
    <property type="match status" value="1"/>
</dbReference>
<comment type="caution">
    <text evidence="13">The sequence shown here is derived from an EMBL/GenBank/DDBJ whole genome shotgun (WGS) entry which is preliminary data.</text>
</comment>
<evidence type="ECO:0000256" key="3">
    <source>
        <dbReference type="ARBA" id="ARBA00010617"/>
    </source>
</evidence>
<dbReference type="GO" id="GO:0016705">
    <property type="term" value="F:oxidoreductase activity, acting on paired donors, with incorporation or reduction of molecular oxygen"/>
    <property type="evidence" value="ECO:0007669"/>
    <property type="project" value="InterPro"/>
</dbReference>
<dbReference type="PROSITE" id="PS00086">
    <property type="entry name" value="CYTOCHROME_P450"/>
    <property type="match status" value="1"/>
</dbReference>
<dbReference type="InterPro" id="IPR002401">
    <property type="entry name" value="Cyt_P450_E_grp-I"/>
</dbReference>
<reference evidence="13 14" key="1">
    <citation type="submission" date="2022-05" db="EMBL/GenBank/DDBJ databases">
        <authorList>
            <consortium name="Genoscope - CEA"/>
            <person name="William W."/>
        </authorList>
    </citation>
    <scope>NUCLEOTIDE SEQUENCE [LARGE SCALE GENOMIC DNA]</scope>
</reference>
<evidence type="ECO:0000256" key="11">
    <source>
        <dbReference type="RuleBase" id="RU000461"/>
    </source>
</evidence>
<evidence type="ECO:0000256" key="6">
    <source>
        <dbReference type="ARBA" id="ARBA00022848"/>
    </source>
</evidence>
<comment type="cofactor">
    <cofactor evidence="10">
        <name>heme</name>
        <dbReference type="ChEBI" id="CHEBI:30413"/>
    </cofactor>
</comment>
<evidence type="ECO:0000256" key="5">
    <source>
        <dbReference type="ARBA" id="ARBA00022723"/>
    </source>
</evidence>
<dbReference type="GO" id="GO:0008395">
    <property type="term" value="F:steroid hydroxylase activity"/>
    <property type="evidence" value="ECO:0007669"/>
    <property type="project" value="TreeGrafter"/>
</dbReference>
<gene>
    <name evidence="13" type="ORF">PMEA_00027636</name>
</gene>
<evidence type="ECO:0000256" key="12">
    <source>
        <dbReference type="SAM" id="Phobius"/>
    </source>
</evidence>
<dbReference type="InterPro" id="IPR001128">
    <property type="entry name" value="Cyt_P450"/>
</dbReference>
<dbReference type="GO" id="GO:0020037">
    <property type="term" value="F:heme binding"/>
    <property type="evidence" value="ECO:0007669"/>
    <property type="project" value="InterPro"/>
</dbReference>
<feature type="binding site" description="axial binding residue" evidence="10">
    <location>
        <position position="446"/>
    </location>
    <ligand>
        <name>heme</name>
        <dbReference type="ChEBI" id="CHEBI:30413"/>
    </ligand>
    <ligandPart>
        <name>Fe</name>
        <dbReference type="ChEBI" id="CHEBI:18248"/>
    </ligandPart>
</feature>
<dbReference type="PRINTS" id="PR00385">
    <property type="entry name" value="P450"/>
</dbReference>
<dbReference type="AlphaFoldDB" id="A0AAU9XQH9"/>
<keyword evidence="14" id="KW-1185">Reference proteome</keyword>
<comment type="similarity">
    <text evidence="3 11">Belongs to the cytochrome P450 family.</text>
</comment>
<keyword evidence="12" id="KW-1133">Transmembrane helix</keyword>
<dbReference type="Pfam" id="PF00067">
    <property type="entry name" value="p450"/>
    <property type="match status" value="1"/>
</dbReference>
<dbReference type="InterPro" id="IPR036396">
    <property type="entry name" value="Cyt_P450_sf"/>
</dbReference>
<name>A0AAU9XQH9_9CNID</name>
<keyword evidence="11" id="KW-0503">Monooxygenase</keyword>
<dbReference type="EMBL" id="CALNXJ010000056">
    <property type="protein sequence ID" value="CAH3154627.1"/>
    <property type="molecule type" value="Genomic_DNA"/>
</dbReference>
<feature type="transmembrane region" description="Helical" evidence="12">
    <location>
        <begin position="6"/>
        <end position="31"/>
    </location>
</feature>
<keyword evidence="4 10" id="KW-0349">Heme</keyword>
<evidence type="ECO:0000256" key="9">
    <source>
        <dbReference type="ARBA" id="ARBA00043906"/>
    </source>
</evidence>
<keyword evidence="12" id="KW-0812">Transmembrane</keyword>
<dbReference type="CDD" id="cd11055">
    <property type="entry name" value="CYP3A-like"/>
    <property type="match status" value="1"/>
</dbReference>
<dbReference type="GO" id="GO:0005789">
    <property type="term" value="C:endoplasmic reticulum membrane"/>
    <property type="evidence" value="ECO:0007669"/>
    <property type="project" value="UniProtKB-SubCell"/>
</dbReference>
<dbReference type="InterPro" id="IPR017972">
    <property type="entry name" value="Cyt_P450_CS"/>
</dbReference>
<accession>A0AAU9XQH9</accession>
<evidence type="ECO:0000256" key="4">
    <source>
        <dbReference type="ARBA" id="ARBA00022617"/>
    </source>
</evidence>
<evidence type="ECO:0000256" key="8">
    <source>
        <dbReference type="ARBA" id="ARBA00023004"/>
    </source>
</evidence>
<keyword evidence="5 10" id="KW-0479">Metal-binding</keyword>